<protein>
    <submittedName>
        <fullName evidence="2">Putative disease resistance protein RGA3</fullName>
    </submittedName>
</protein>
<name>A0A2P2LUX6_RHIMU</name>
<evidence type="ECO:0000256" key="1">
    <source>
        <dbReference type="SAM" id="SignalP"/>
    </source>
</evidence>
<evidence type="ECO:0000313" key="2">
    <source>
        <dbReference type="EMBL" id="MBX21733.1"/>
    </source>
</evidence>
<feature type="chain" id="PRO_5015166546" evidence="1">
    <location>
        <begin position="19"/>
        <end position="42"/>
    </location>
</feature>
<sequence>MLLLLLLLVADPPPPAQQLRMSVPMYSRSVNRPIIISFSEGS</sequence>
<organism evidence="2">
    <name type="scientific">Rhizophora mucronata</name>
    <name type="common">Asiatic mangrove</name>
    <dbReference type="NCBI Taxonomy" id="61149"/>
    <lineage>
        <taxon>Eukaryota</taxon>
        <taxon>Viridiplantae</taxon>
        <taxon>Streptophyta</taxon>
        <taxon>Embryophyta</taxon>
        <taxon>Tracheophyta</taxon>
        <taxon>Spermatophyta</taxon>
        <taxon>Magnoliopsida</taxon>
        <taxon>eudicotyledons</taxon>
        <taxon>Gunneridae</taxon>
        <taxon>Pentapetalae</taxon>
        <taxon>rosids</taxon>
        <taxon>fabids</taxon>
        <taxon>Malpighiales</taxon>
        <taxon>Rhizophoraceae</taxon>
        <taxon>Rhizophora</taxon>
    </lineage>
</organism>
<keyword evidence="1" id="KW-0732">Signal</keyword>
<dbReference type="EMBL" id="GGEC01041249">
    <property type="protein sequence ID" value="MBX21733.1"/>
    <property type="molecule type" value="Transcribed_RNA"/>
</dbReference>
<proteinExistence type="predicted"/>
<dbReference type="AlphaFoldDB" id="A0A2P2LUX6"/>
<feature type="signal peptide" evidence="1">
    <location>
        <begin position="1"/>
        <end position="18"/>
    </location>
</feature>
<reference evidence="2" key="1">
    <citation type="submission" date="2018-02" db="EMBL/GenBank/DDBJ databases">
        <title>Rhizophora mucronata_Transcriptome.</title>
        <authorList>
            <person name="Meera S.P."/>
            <person name="Sreeshan A."/>
            <person name="Augustine A."/>
        </authorList>
    </citation>
    <scope>NUCLEOTIDE SEQUENCE</scope>
    <source>
        <tissue evidence="2">Leaf</tissue>
    </source>
</reference>
<accession>A0A2P2LUX6</accession>